<comment type="similarity">
    <text evidence="1">Belongs to the universal stress protein A family.</text>
</comment>
<name>A0ABX3NU42_9BACT</name>
<gene>
    <name evidence="3" type="ORF">A4D02_31385</name>
</gene>
<dbReference type="Proteomes" id="UP000192277">
    <property type="component" value="Unassembled WGS sequence"/>
</dbReference>
<dbReference type="Gene3D" id="3.40.50.12370">
    <property type="match status" value="1"/>
</dbReference>
<evidence type="ECO:0000313" key="4">
    <source>
        <dbReference type="Proteomes" id="UP000192277"/>
    </source>
</evidence>
<keyword evidence="4" id="KW-1185">Reference proteome</keyword>
<organism evidence="3 4">
    <name type="scientific">Niastella koreensis</name>
    <dbReference type="NCBI Taxonomy" id="354356"/>
    <lineage>
        <taxon>Bacteria</taxon>
        <taxon>Pseudomonadati</taxon>
        <taxon>Bacteroidota</taxon>
        <taxon>Chitinophagia</taxon>
        <taxon>Chitinophagales</taxon>
        <taxon>Chitinophagaceae</taxon>
        <taxon>Niastella</taxon>
    </lineage>
</organism>
<dbReference type="RefSeq" id="WP_014221280.1">
    <property type="nucleotide sequence ID" value="NZ_LWBO01000015.1"/>
</dbReference>
<dbReference type="InterPro" id="IPR006016">
    <property type="entry name" value="UspA"/>
</dbReference>
<accession>A0ABX3NU42</accession>
<dbReference type="SUPFAM" id="SSF52402">
    <property type="entry name" value="Adenine nucleotide alpha hydrolases-like"/>
    <property type="match status" value="1"/>
</dbReference>
<dbReference type="PANTHER" id="PTHR46268:SF6">
    <property type="entry name" value="UNIVERSAL STRESS PROTEIN UP12"/>
    <property type="match status" value="1"/>
</dbReference>
<protein>
    <recommendedName>
        <fullName evidence="2">UspA domain-containing protein</fullName>
    </recommendedName>
</protein>
<evidence type="ECO:0000256" key="1">
    <source>
        <dbReference type="ARBA" id="ARBA00008791"/>
    </source>
</evidence>
<evidence type="ECO:0000313" key="3">
    <source>
        <dbReference type="EMBL" id="OQP46303.1"/>
    </source>
</evidence>
<evidence type="ECO:0000259" key="2">
    <source>
        <dbReference type="Pfam" id="PF00582"/>
    </source>
</evidence>
<dbReference type="PANTHER" id="PTHR46268">
    <property type="entry name" value="STRESS RESPONSE PROTEIN NHAX"/>
    <property type="match status" value="1"/>
</dbReference>
<comment type="caution">
    <text evidence="3">The sequence shown here is derived from an EMBL/GenBank/DDBJ whole genome shotgun (WGS) entry which is preliminary data.</text>
</comment>
<proteinExistence type="inferred from homology"/>
<dbReference type="CDD" id="cd00293">
    <property type="entry name" value="USP-like"/>
    <property type="match status" value="1"/>
</dbReference>
<dbReference type="EMBL" id="LWBO01000015">
    <property type="protein sequence ID" value="OQP46303.1"/>
    <property type="molecule type" value="Genomic_DNA"/>
</dbReference>
<sequence length="295" mass="33173">MPGKLYNILVPVDFTGRSKWAISKAIELANTFQCNIHLVHVVSKNLLPLIPVDASMLLPYDITADLKNARKRLEVLKETYQHHLCGEGKIEISLLQGRPSQQLVKYIEQYEMDLVVVGLSKFNLIHRILSSVSISQLARKTNVPALAIRSSGLVSHFKKIVLPLTDEVPVRRIKFATLLARTFQSTVYLVSLRKDGNAAEQVVNKTLEVIQSLSTIPVQCFLLEGKNLAKSTLDFSKRINADLIMANPLKEFHMPGWWNRITRKLLSYGSKIPVITVDKNNEQTTQAQPKPPSQS</sequence>
<dbReference type="Pfam" id="PF00582">
    <property type="entry name" value="Usp"/>
    <property type="match status" value="1"/>
</dbReference>
<reference evidence="3 4" key="1">
    <citation type="submission" date="2016-04" db="EMBL/GenBank/DDBJ databases">
        <authorList>
            <person name="Chen L."/>
            <person name="Zhuang W."/>
            <person name="Wang G."/>
        </authorList>
    </citation>
    <scope>NUCLEOTIDE SEQUENCE [LARGE SCALE GENOMIC DNA]</scope>
    <source>
        <strain evidence="4">GR20</strain>
    </source>
</reference>
<feature type="domain" description="UspA" evidence="2">
    <location>
        <begin position="7"/>
        <end position="149"/>
    </location>
</feature>